<proteinExistence type="predicted"/>
<dbReference type="Proteomes" id="UP000663570">
    <property type="component" value="Chromosome"/>
</dbReference>
<feature type="region of interest" description="Disordered" evidence="1">
    <location>
        <begin position="1"/>
        <end position="28"/>
    </location>
</feature>
<protein>
    <submittedName>
        <fullName evidence="2">Uncharacterized protein</fullName>
    </submittedName>
</protein>
<organism evidence="2 3">
    <name type="scientific">Niveibacterium microcysteis</name>
    <dbReference type="NCBI Taxonomy" id="2811415"/>
    <lineage>
        <taxon>Bacteria</taxon>
        <taxon>Pseudomonadati</taxon>
        <taxon>Pseudomonadota</taxon>
        <taxon>Betaproteobacteria</taxon>
        <taxon>Rhodocyclales</taxon>
        <taxon>Rhodocyclaceae</taxon>
        <taxon>Niveibacterium</taxon>
    </lineage>
</organism>
<dbReference type="EMBL" id="CP071060">
    <property type="protein sequence ID" value="QSI78604.1"/>
    <property type="molecule type" value="Genomic_DNA"/>
</dbReference>
<reference evidence="2 3" key="1">
    <citation type="submission" date="2021-02" db="EMBL/GenBank/DDBJ databases">
        <title>Niveibacterium changnyeongensis HC41.</title>
        <authorList>
            <person name="Kang M."/>
        </authorList>
    </citation>
    <scope>NUCLEOTIDE SEQUENCE [LARGE SCALE GENOMIC DNA]</scope>
    <source>
        <strain evidence="2 3">HC41</strain>
    </source>
</reference>
<feature type="compositionally biased region" description="Polar residues" evidence="1">
    <location>
        <begin position="1"/>
        <end position="23"/>
    </location>
</feature>
<accession>A0ABX7MCW6</accession>
<feature type="compositionally biased region" description="Low complexity" evidence="1">
    <location>
        <begin position="55"/>
        <end position="73"/>
    </location>
</feature>
<name>A0ABX7MCW6_9RHOO</name>
<keyword evidence="3" id="KW-1185">Reference proteome</keyword>
<gene>
    <name evidence="2" type="ORF">JY500_08365</name>
</gene>
<evidence type="ECO:0000313" key="3">
    <source>
        <dbReference type="Proteomes" id="UP000663570"/>
    </source>
</evidence>
<dbReference type="RefSeq" id="WP_206255995.1">
    <property type="nucleotide sequence ID" value="NZ_CP071060.1"/>
</dbReference>
<feature type="region of interest" description="Disordered" evidence="1">
    <location>
        <begin position="41"/>
        <end position="112"/>
    </location>
</feature>
<evidence type="ECO:0000313" key="2">
    <source>
        <dbReference type="EMBL" id="QSI78604.1"/>
    </source>
</evidence>
<sequence>MAGRASRSNSVKGASENGQSDASVPTPVGTIAAAAEMAPLASAEVDTSAVPVRQTRSTAKRASPATRTASTAKGQGATASARPAKRATATEGRKTPVRARKSAVGTAADAAVEPEKLPKVKKPASKKLKLIRDSFTFPESDFALIAEIKRRALDSGREVKKSEVLRAGLMALAAMSSQNLHVILDRVERIKTGRPAK</sequence>
<evidence type="ECO:0000256" key="1">
    <source>
        <dbReference type="SAM" id="MobiDB-lite"/>
    </source>
</evidence>